<accession>A0ABT4RUR1</accession>
<sequence length="260" mass="27548">MTAFAPETGMLTASRGLINALVQATVTGEGDTLAVDALLAEVGAGSLAAPHPALAAALEPLTRPIIGVRLAKTGFVMPGWIGEGRFTLHVHRRPTGEDDQLVSMPAGQLLHFLVWLLDVGPRPRDPRPPETTVPSEALNRAIAFQLGDRATTGLLPEPLDAAIAGGFRDWWLASARWPAAPDRPGSFTVEVIDTDAGLWSVEQREDGTAVVRPLTPLGTLLALAELVPDNDLVDQTAPRLPVQDTPIVGGQVKWVGDALR</sequence>
<comment type="caution">
    <text evidence="1">The sequence shown here is derived from an EMBL/GenBank/DDBJ whole genome shotgun (WGS) entry which is preliminary data.</text>
</comment>
<evidence type="ECO:0000313" key="1">
    <source>
        <dbReference type="EMBL" id="MDA0142308.1"/>
    </source>
</evidence>
<reference evidence="1" key="1">
    <citation type="submission" date="2022-10" db="EMBL/GenBank/DDBJ databases">
        <title>The WGS of Solirubrobacter sp. CPCC 204708.</title>
        <authorList>
            <person name="Jiang Z."/>
        </authorList>
    </citation>
    <scope>NUCLEOTIDE SEQUENCE</scope>
    <source>
        <strain evidence="1">CPCC 204708</strain>
    </source>
</reference>
<protein>
    <submittedName>
        <fullName evidence="1">Uncharacterized protein</fullName>
    </submittedName>
</protein>
<organism evidence="1 2">
    <name type="scientific">Solirubrobacter deserti</name>
    <dbReference type="NCBI Taxonomy" id="2282478"/>
    <lineage>
        <taxon>Bacteria</taxon>
        <taxon>Bacillati</taxon>
        <taxon>Actinomycetota</taxon>
        <taxon>Thermoleophilia</taxon>
        <taxon>Solirubrobacterales</taxon>
        <taxon>Solirubrobacteraceae</taxon>
        <taxon>Solirubrobacter</taxon>
    </lineage>
</organism>
<keyword evidence="2" id="KW-1185">Reference proteome</keyword>
<dbReference type="EMBL" id="JAPCID010000082">
    <property type="protein sequence ID" value="MDA0142308.1"/>
    <property type="molecule type" value="Genomic_DNA"/>
</dbReference>
<gene>
    <name evidence="1" type="ORF">OJ962_32795</name>
</gene>
<dbReference type="RefSeq" id="WP_202956957.1">
    <property type="nucleotide sequence ID" value="NZ_JAPCID010000082.1"/>
</dbReference>
<evidence type="ECO:0000313" key="2">
    <source>
        <dbReference type="Proteomes" id="UP001147700"/>
    </source>
</evidence>
<proteinExistence type="predicted"/>
<dbReference type="Proteomes" id="UP001147700">
    <property type="component" value="Unassembled WGS sequence"/>
</dbReference>
<name>A0ABT4RUR1_9ACTN</name>